<proteinExistence type="predicted"/>
<dbReference type="SUPFAM" id="SSF81383">
    <property type="entry name" value="F-box domain"/>
    <property type="match status" value="1"/>
</dbReference>
<dbReference type="AlphaFoldDB" id="A0A371D3Y7"/>
<evidence type="ECO:0000259" key="1">
    <source>
        <dbReference type="SMART" id="SM00256"/>
    </source>
</evidence>
<evidence type="ECO:0000313" key="3">
    <source>
        <dbReference type="Proteomes" id="UP000256964"/>
    </source>
</evidence>
<name>A0A371D3Y7_9APHY</name>
<dbReference type="SMART" id="SM00256">
    <property type="entry name" value="FBOX"/>
    <property type="match status" value="1"/>
</dbReference>
<dbReference type="EMBL" id="KZ857420">
    <property type="protein sequence ID" value="RDX47258.1"/>
    <property type="molecule type" value="Genomic_DNA"/>
</dbReference>
<dbReference type="OrthoDB" id="2764722at2759"/>
<dbReference type="Gene3D" id="1.20.1280.50">
    <property type="match status" value="1"/>
</dbReference>
<dbReference type="Proteomes" id="UP000256964">
    <property type="component" value="Unassembled WGS sequence"/>
</dbReference>
<gene>
    <name evidence="2" type="ORF">OH76DRAFT_787665</name>
</gene>
<evidence type="ECO:0000313" key="2">
    <source>
        <dbReference type="EMBL" id="RDX47258.1"/>
    </source>
</evidence>
<organism evidence="2 3">
    <name type="scientific">Lentinus brumalis</name>
    <dbReference type="NCBI Taxonomy" id="2498619"/>
    <lineage>
        <taxon>Eukaryota</taxon>
        <taxon>Fungi</taxon>
        <taxon>Dikarya</taxon>
        <taxon>Basidiomycota</taxon>
        <taxon>Agaricomycotina</taxon>
        <taxon>Agaricomycetes</taxon>
        <taxon>Polyporales</taxon>
        <taxon>Polyporaceae</taxon>
        <taxon>Lentinus</taxon>
    </lineage>
</organism>
<accession>A0A371D3Y7</accession>
<keyword evidence="3" id="KW-1185">Reference proteome</keyword>
<dbReference type="InterPro" id="IPR036047">
    <property type="entry name" value="F-box-like_dom_sf"/>
</dbReference>
<reference evidence="2 3" key="1">
    <citation type="journal article" date="2018" name="Biotechnol. Biofuels">
        <title>Integrative visual omics of the white-rot fungus Polyporus brumalis exposes the biotechnological potential of its oxidative enzymes for delignifying raw plant biomass.</title>
        <authorList>
            <person name="Miyauchi S."/>
            <person name="Rancon A."/>
            <person name="Drula E."/>
            <person name="Hage H."/>
            <person name="Chaduli D."/>
            <person name="Favel A."/>
            <person name="Grisel S."/>
            <person name="Henrissat B."/>
            <person name="Herpoel-Gimbert I."/>
            <person name="Ruiz-Duenas F.J."/>
            <person name="Chevret D."/>
            <person name="Hainaut M."/>
            <person name="Lin J."/>
            <person name="Wang M."/>
            <person name="Pangilinan J."/>
            <person name="Lipzen A."/>
            <person name="Lesage-Meessen L."/>
            <person name="Navarro D."/>
            <person name="Riley R."/>
            <person name="Grigoriev I.V."/>
            <person name="Zhou S."/>
            <person name="Raouche S."/>
            <person name="Rosso M.N."/>
        </authorList>
    </citation>
    <scope>NUCLEOTIDE SEQUENCE [LARGE SCALE GENOMIC DNA]</scope>
    <source>
        <strain evidence="2 3">BRFM 1820</strain>
    </source>
</reference>
<sequence length="217" mass="24658">MSHRLLRVTMPAGGLQTHKLPTELLDMILEETALETRKACSLVCRAWLDLSRRHLFKVIVVRADATFDAFLCFLRTHPHISIHIRKMYLYGPLGSGKPEAECPRVDPGTLVDIALCTPNVSYIELQAIQLVNTPEESRPHLAALRGPVRLTTFRLLERSHGTRHPSTAYLDLFRLFQTENIRVDLCSCLDFMEPRPEDKDDVRPLFRAGLFVTNVSA</sequence>
<protein>
    <recommendedName>
        <fullName evidence="1">F-box domain-containing protein</fullName>
    </recommendedName>
</protein>
<feature type="domain" description="F-box" evidence="1">
    <location>
        <begin position="20"/>
        <end position="60"/>
    </location>
</feature>
<dbReference type="Pfam" id="PF00646">
    <property type="entry name" value="F-box"/>
    <property type="match status" value="1"/>
</dbReference>
<dbReference type="InterPro" id="IPR001810">
    <property type="entry name" value="F-box_dom"/>
</dbReference>